<sequence length="381" mass="41891">MPTAVYRAYLRAVRRLPVRYLRQFFAVRARTDLDAVVATPEPALRARKLADVARRVRRLQRATDGDDKAFNRILALAYGRTGKLRWELLFPVRTDPTTSPAPIIRGVPSSAPAPYSPELRTLLTTPLPHTKPLTPADLKSPRTLPRTADPTSDEAILRGPLSKRREVNIRHRAHDAALRRVAPPLELAVRPAPDEPAVIPGPSALAAFRADDAIYPRPLAMQGLGLMRDIEELVGGTIHAAPPLTKRERRAAKISPAPNTAAPRHPQRWVRRRYRLLLAQLPQLTYDATSARFSAQISPLALTHDHRVSHYNPPIDPVSLAWLESAPEEPQKSKQPRSPRAPSAESAAPSSHTPSPPASTPLAAASRSTASEQSKRGTSRV</sequence>
<feature type="compositionally biased region" description="Low complexity" evidence="1">
    <location>
        <begin position="360"/>
        <end position="371"/>
    </location>
</feature>
<dbReference type="InterPro" id="IPR046896">
    <property type="entry name" value="Cup1-like_N"/>
</dbReference>
<protein>
    <recommendedName>
        <fullName evidence="2">LYR motif-containing protein Cup1-like N-terminal domain-containing protein</fullName>
    </recommendedName>
</protein>
<keyword evidence="4" id="KW-1185">Reference proteome</keyword>
<evidence type="ECO:0000259" key="2">
    <source>
        <dbReference type="Pfam" id="PF20263"/>
    </source>
</evidence>
<name>A0A0D2MPJ2_HYPSF</name>
<dbReference type="Pfam" id="PF20263">
    <property type="entry name" value="LYRM2-like"/>
    <property type="match status" value="1"/>
</dbReference>
<organism evidence="3 4">
    <name type="scientific">Hypholoma sublateritium (strain FD-334 SS-4)</name>
    <dbReference type="NCBI Taxonomy" id="945553"/>
    <lineage>
        <taxon>Eukaryota</taxon>
        <taxon>Fungi</taxon>
        <taxon>Dikarya</taxon>
        <taxon>Basidiomycota</taxon>
        <taxon>Agaricomycotina</taxon>
        <taxon>Agaricomycetes</taxon>
        <taxon>Agaricomycetidae</taxon>
        <taxon>Agaricales</taxon>
        <taxon>Agaricineae</taxon>
        <taxon>Strophariaceae</taxon>
        <taxon>Hypholoma</taxon>
    </lineage>
</organism>
<feature type="region of interest" description="Disordered" evidence="1">
    <location>
        <begin position="125"/>
        <end position="154"/>
    </location>
</feature>
<dbReference type="EMBL" id="KN817530">
    <property type="protein sequence ID" value="KJA25858.1"/>
    <property type="molecule type" value="Genomic_DNA"/>
</dbReference>
<proteinExistence type="predicted"/>
<dbReference type="OrthoDB" id="198652at2759"/>
<dbReference type="Proteomes" id="UP000054270">
    <property type="component" value="Unassembled WGS sequence"/>
</dbReference>
<gene>
    <name evidence="3" type="ORF">HYPSUDRAFT_199544</name>
</gene>
<feature type="compositionally biased region" description="Low complexity" evidence="1">
    <location>
        <begin position="125"/>
        <end position="135"/>
    </location>
</feature>
<dbReference type="AlphaFoldDB" id="A0A0D2MPJ2"/>
<feature type="region of interest" description="Disordered" evidence="1">
    <location>
        <begin position="326"/>
        <end position="381"/>
    </location>
</feature>
<evidence type="ECO:0000313" key="4">
    <source>
        <dbReference type="Proteomes" id="UP000054270"/>
    </source>
</evidence>
<feature type="compositionally biased region" description="Low complexity" evidence="1">
    <location>
        <begin position="336"/>
        <end position="353"/>
    </location>
</feature>
<dbReference type="OMA" id="REVNIRW"/>
<reference evidence="4" key="1">
    <citation type="submission" date="2014-04" db="EMBL/GenBank/DDBJ databases">
        <title>Evolutionary Origins and Diversification of the Mycorrhizal Mutualists.</title>
        <authorList>
            <consortium name="DOE Joint Genome Institute"/>
            <consortium name="Mycorrhizal Genomics Consortium"/>
            <person name="Kohler A."/>
            <person name="Kuo A."/>
            <person name="Nagy L.G."/>
            <person name="Floudas D."/>
            <person name="Copeland A."/>
            <person name="Barry K.W."/>
            <person name="Cichocki N."/>
            <person name="Veneault-Fourrey C."/>
            <person name="LaButti K."/>
            <person name="Lindquist E.A."/>
            <person name="Lipzen A."/>
            <person name="Lundell T."/>
            <person name="Morin E."/>
            <person name="Murat C."/>
            <person name="Riley R."/>
            <person name="Ohm R."/>
            <person name="Sun H."/>
            <person name="Tunlid A."/>
            <person name="Henrissat B."/>
            <person name="Grigoriev I.V."/>
            <person name="Hibbett D.S."/>
            <person name="Martin F."/>
        </authorList>
    </citation>
    <scope>NUCLEOTIDE SEQUENCE [LARGE SCALE GENOMIC DNA]</scope>
    <source>
        <strain evidence="4">FD-334 SS-4</strain>
    </source>
</reference>
<accession>A0A0D2MPJ2</accession>
<feature type="domain" description="LYR motif-containing protein Cup1-like N-terminal" evidence="2">
    <location>
        <begin position="5"/>
        <end position="89"/>
    </location>
</feature>
<evidence type="ECO:0000313" key="3">
    <source>
        <dbReference type="EMBL" id="KJA25858.1"/>
    </source>
</evidence>
<evidence type="ECO:0000256" key="1">
    <source>
        <dbReference type="SAM" id="MobiDB-lite"/>
    </source>
</evidence>